<evidence type="ECO:0000313" key="2">
    <source>
        <dbReference type="EMBL" id="KAF7762481.1"/>
    </source>
</evidence>
<proteinExistence type="predicted"/>
<sequence>MARSRKQPPPPPTKTTSTTSSSHPRAPPPVPPSKPLRQTRNTAQGDIAPKPVKAIGVATSSANKPPKAINMETESANAAIVGEVTAKAKKRTYEDDGGENGSTTMSKRTRTSSVVAKVAEEAQKSIQRSCHRRVKKPLVATKRKRRTKAEIEADKASVEEEKKRQEELVKERERVMDQMNIDEDIDRTKTVAQAIRTFAELDAASESGEEFPGIDEVPSSDDDTEADGADESNEAMDVTTLKKTNKAMLKTIKALRRQTSGGRKNGLTPDGKKSTKTMIFASGLRPDLDHGKKTQDNPTHIQISAGGLNDSDVEDVNPFSPSLQSRRIVEPKKKGTQKSERDFSRRNEMIAFVEPVDQGNVVPQPRGRKAATKAASKIASYTAAVKVEPVRDGALPREDSGYDRQEKEKTKQLNGNSVRMADLPEFATMKWRDTFLPTLYDRFFTSSNPFSNFSVSSPAFVGILQDIINEVYPEANYIVTASDSIHFLAYNRINEKRSSVGSNAIKVLEAHVRTLRGEKAAKEWLRWCLWPGGPLLFQIPSPIRSEEPPEGRLLSPFIIALAKPLLKLKRGSTFEDEPPQGLIALIAAALERAARHLYSPEKNLTEFSKEAWGSHVEAYWKSFQPSTELGNEGVERERWDELVEQCLEKPQKEIDQEMLEADLSILDDKRPLIFNFRSPCKSRRL</sequence>
<dbReference type="AlphaFoldDB" id="A0A8H7C4Y2"/>
<evidence type="ECO:0000256" key="1">
    <source>
        <dbReference type="SAM" id="MobiDB-lite"/>
    </source>
</evidence>
<feature type="compositionally biased region" description="Basic residues" evidence="1">
    <location>
        <begin position="129"/>
        <end position="147"/>
    </location>
</feature>
<feature type="compositionally biased region" description="Pro residues" evidence="1">
    <location>
        <begin position="25"/>
        <end position="34"/>
    </location>
</feature>
<reference evidence="2 3" key="1">
    <citation type="journal article" name="Sci. Rep.">
        <title>Telomere-to-telomere assembled and centromere annotated genomes of the two main subspecies of the button mushroom Agaricus bisporus reveal especially polymorphic chromosome ends.</title>
        <authorList>
            <person name="Sonnenberg A.S.M."/>
            <person name="Sedaghat-Telgerd N."/>
            <person name="Lavrijssen B."/>
            <person name="Ohm R.A."/>
            <person name="Hendrickx P.M."/>
            <person name="Scholtmeijer K."/>
            <person name="Baars J.J.P."/>
            <person name="van Peer A."/>
        </authorList>
    </citation>
    <scope>NUCLEOTIDE SEQUENCE [LARGE SCALE GENOMIC DNA]</scope>
    <source>
        <strain evidence="2 3">H119_p4</strain>
    </source>
</reference>
<feature type="region of interest" description="Disordered" evidence="1">
    <location>
        <begin position="255"/>
        <end position="274"/>
    </location>
</feature>
<feature type="compositionally biased region" description="Basic and acidic residues" evidence="1">
    <location>
        <begin position="148"/>
        <end position="163"/>
    </location>
</feature>
<feature type="compositionally biased region" description="Acidic residues" evidence="1">
    <location>
        <begin position="207"/>
        <end position="234"/>
    </location>
</feature>
<comment type="caution">
    <text evidence="2">The sequence shown here is derived from an EMBL/GenBank/DDBJ whole genome shotgun (WGS) entry which is preliminary data.</text>
</comment>
<gene>
    <name evidence="2" type="ORF">Agabi119p4_9074</name>
</gene>
<feature type="compositionally biased region" description="Basic and acidic residues" evidence="1">
    <location>
        <begin position="392"/>
        <end position="411"/>
    </location>
</feature>
<feature type="region of interest" description="Disordered" evidence="1">
    <location>
        <begin position="392"/>
        <end position="412"/>
    </location>
</feature>
<accession>A0A8H7C4Y2</accession>
<feature type="region of interest" description="Disordered" evidence="1">
    <location>
        <begin position="200"/>
        <end position="242"/>
    </location>
</feature>
<feature type="region of interest" description="Disordered" evidence="1">
    <location>
        <begin position="1"/>
        <end position="74"/>
    </location>
</feature>
<name>A0A8H7C4Y2_AGABI</name>
<feature type="compositionally biased region" description="Low complexity" evidence="1">
    <location>
        <begin position="14"/>
        <end position="24"/>
    </location>
</feature>
<organism evidence="2 3">
    <name type="scientific">Agaricus bisporus var. burnettii</name>
    <dbReference type="NCBI Taxonomy" id="192524"/>
    <lineage>
        <taxon>Eukaryota</taxon>
        <taxon>Fungi</taxon>
        <taxon>Dikarya</taxon>
        <taxon>Basidiomycota</taxon>
        <taxon>Agaricomycotina</taxon>
        <taxon>Agaricomycetes</taxon>
        <taxon>Agaricomycetidae</taxon>
        <taxon>Agaricales</taxon>
        <taxon>Agaricineae</taxon>
        <taxon>Agaricaceae</taxon>
        <taxon>Agaricus</taxon>
    </lineage>
</organism>
<feature type="region of interest" description="Disordered" evidence="1">
    <location>
        <begin position="88"/>
        <end position="163"/>
    </location>
</feature>
<protein>
    <submittedName>
        <fullName evidence="2">Uncharacterized protein</fullName>
    </submittedName>
</protein>
<feature type="compositionally biased region" description="Basic and acidic residues" evidence="1">
    <location>
        <begin position="327"/>
        <end position="343"/>
    </location>
</feature>
<dbReference type="EMBL" id="JABXXO010000012">
    <property type="protein sequence ID" value="KAF7762481.1"/>
    <property type="molecule type" value="Genomic_DNA"/>
</dbReference>
<evidence type="ECO:0000313" key="3">
    <source>
        <dbReference type="Proteomes" id="UP000629468"/>
    </source>
</evidence>
<dbReference type="Proteomes" id="UP000629468">
    <property type="component" value="Unassembled WGS sequence"/>
</dbReference>
<feature type="region of interest" description="Disordered" evidence="1">
    <location>
        <begin position="304"/>
        <end position="343"/>
    </location>
</feature>